<protein>
    <recommendedName>
        <fullName evidence="1">Aminoglycoside phosphotransferase domain-containing protein</fullName>
    </recommendedName>
</protein>
<dbReference type="InterPro" id="IPR051035">
    <property type="entry name" value="Mito_inheritance_9"/>
</dbReference>
<proteinExistence type="predicted"/>
<evidence type="ECO:0000313" key="3">
    <source>
        <dbReference type="Proteomes" id="UP000008383"/>
    </source>
</evidence>
<dbReference type="GeneID" id="9580322"/>
<evidence type="ECO:0000259" key="1">
    <source>
        <dbReference type="Pfam" id="PF01636"/>
    </source>
</evidence>
<evidence type="ECO:0000313" key="2">
    <source>
        <dbReference type="EMBL" id="EFE44233.1"/>
    </source>
</evidence>
<feature type="domain" description="Aminoglycoside phosphotransferase" evidence="1">
    <location>
        <begin position="26"/>
        <end position="62"/>
    </location>
</feature>
<dbReference type="Gene3D" id="3.90.1200.10">
    <property type="match status" value="1"/>
</dbReference>
<dbReference type="InterPro" id="IPR002575">
    <property type="entry name" value="Aminoglycoside_PTrfase"/>
</dbReference>
<sequence length="275" mass="31566">MTPTAHVQVLSQYLQLAPYLKIPAEHPFARPVLRHPDFSPNNILVNSDNEIVGVIDWQHAAVLPLGLCANIPSYFQNWGDPVSERLATPMVKRPENFDTLSEAEQESIKETMRKQITHFYYAALTMKQLPDHFDAFRSYNSMLRAKLFTLAGAPWEGDTLSLKHAMIEAYEKWPMPLEKSSYPNVVNCPVQFTREEILKCVTDFAQEQEKLQEFTEMKACANVDSVGWVPDGEHLERSRDIARIIKAGLLEHSTTELEREAIRNHFPFDDHDEDL</sequence>
<dbReference type="RefSeq" id="XP_003024844.1">
    <property type="nucleotide sequence ID" value="XM_003024798.1"/>
</dbReference>
<comment type="caution">
    <text evidence="2">The sequence shown here is derived from an EMBL/GenBank/DDBJ whole genome shotgun (WGS) entry which is preliminary data.</text>
</comment>
<reference evidence="3" key="1">
    <citation type="journal article" date="2011" name="Genome Biol.">
        <title>Comparative and functional genomics provide insights into the pathogenicity of dermatophytic fungi.</title>
        <authorList>
            <person name="Burmester A."/>
            <person name="Shelest E."/>
            <person name="Gloeckner G."/>
            <person name="Heddergott C."/>
            <person name="Schindler S."/>
            <person name="Staib P."/>
            <person name="Heidel A."/>
            <person name="Felder M."/>
            <person name="Petzold A."/>
            <person name="Szafranski K."/>
            <person name="Feuermann M."/>
            <person name="Pedruzzi I."/>
            <person name="Priebe S."/>
            <person name="Groth M."/>
            <person name="Winkler R."/>
            <person name="Li W."/>
            <person name="Kniemeyer O."/>
            <person name="Schroeckh V."/>
            <person name="Hertweck C."/>
            <person name="Hube B."/>
            <person name="White T.C."/>
            <person name="Platzer M."/>
            <person name="Guthke R."/>
            <person name="Heitman J."/>
            <person name="Woestemeyer J."/>
            <person name="Zipfel P.F."/>
            <person name="Monod M."/>
            <person name="Brakhage A.A."/>
        </authorList>
    </citation>
    <scope>NUCLEOTIDE SEQUENCE [LARGE SCALE GENOMIC DNA]</scope>
    <source>
        <strain evidence="3">HKI 0517</strain>
    </source>
</reference>
<name>D4D1R6_TRIVH</name>
<dbReference type="EMBL" id="ACYE01000057">
    <property type="protein sequence ID" value="EFE44233.1"/>
    <property type="molecule type" value="Genomic_DNA"/>
</dbReference>
<dbReference type="HOGENOM" id="CLU_019189_9_0_1"/>
<dbReference type="Proteomes" id="UP000008383">
    <property type="component" value="Unassembled WGS sequence"/>
</dbReference>
<dbReference type="PANTHER" id="PTHR36091:SF2">
    <property type="entry name" value="AMINOGLYCOSIDE PHOSPHOTRANSFERASE DOMAIN-CONTAINING PROTEIN"/>
    <property type="match status" value="1"/>
</dbReference>
<dbReference type="GO" id="GO:0005739">
    <property type="term" value="C:mitochondrion"/>
    <property type="evidence" value="ECO:0007669"/>
    <property type="project" value="TreeGrafter"/>
</dbReference>
<keyword evidence="3" id="KW-1185">Reference proteome</keyword>
<dbReference type="KEGG" id="tve:TRV_01009"/>
<dbReference type="InterPro" id="IPR011009">
    <property type="entry name" value="Kinase-like_dom_sf"/>
</dbReference>
<dbReference type="Pfam" id="PF01636">
    <property type="entry name" value="APH"/>
    <property type="match status" value="1"/>
</dbReference>
<gene>
    <name evidence="2" type="ORF">TRV_01009</name>
</gene>
<organism evidence="2 3">
    <name type="scientific">Trichophyton verrucosum (strain HKI 0517)</name>
    <dbReference type="NCBI Taxonomy" id="663202"/>
    <lineage>
        <taxon>Eukaryota</taxon>
        <taxon>Fungi</taxon>
        <taxon>Dikarya</taxon>
        <taxon>Ascomycota</taxon>
        <taxon>Pezizomycotina</taxon>
        <taxon>Eurotiomycetes</taxon>
        <taxon>Eurotiomycetidae</taxon>
        <taxon>Onygenales</taxon>
        <taxon>Arthrodermataceae</taxon>
        <taxon>Trichophyton</taxon>
    </lineage>
</organism>
<accession>D4D1R6</accession>
<dbReference type="SUPFAM" id="SSF56112">
    <property type="entry name" value="Protein kinase-like (PK-like)"/>
    <property type="match status" value="1"/>
</dbReference>
<dbReference type="OrthoDB" id="4205685at2759"/>
<dbReference type="AlphaFoldDB" id="D4D1R6"/>
<dbReference type="PANTHER" id="PTHR36091">
    <property type="entry name" value="ALTERED INHERITANCE OF MITOCHONDRIA PROTEIN 9, MITOCHONDRIAL"/>
    <property type="match status" value="1"/>
</dbReference>